<dbReference type="Proteomes" id="UP000325081">
    <property type="component" value="Unassembled WGS sequence"/>
</dbReference>
<reference evidence="3" key="1">
    <citation type="journal article" date="2019" name="Curr. Biol.">
        <title>Genome Sequence of Striga asiatica Provides Insight into the Evolution of Plant Parasitism.</title>
        <authorList>
            <person name="Yoshida S."/>
            <person name="Kim S."/>
            <person name="Wafula E.K."/>
            <person name="Tanskanen J."/>
            <person name="Kim Y.M."/>
            <person name="Honaas L."/>
            <person name="Yang Z."/>
            <person name="Spallek T."/>
            <person name="Conn C.E."/>
            <person name="Ichihashi Y."/>
            <person name="Cheong K."/>
            <person name="Cui S."/>
            <person name="Der J.P."/>
            <person name="Gundlach H."/>
            <person name="Jiao Y."/>
            <person name="Hori C."/>
            <person name="Ishida J.K."/>
            <person name="Kasahara H."/>
            <person name="Kiba T."/>
            <person name="Kim M.S."/>
            <person name="Koo N."/>
            <person name="Laohavisit A."/>
            <person name="Lee Y.H."/>
            <person name="Lumba S."/>
            <person name="McCourt P."/>
            <person name="Mortimer J.C."/>
            <person name="Mutuku J.M."/>
            <person name="Nomura T."/>
            <person name="Sasaki-Sekimoto Y."/>
            <person name="Seto Y."/>
            <person name="Wang Y."/>
            <person name="Wakatake T."/>
            <person name="Sakakibara H."/>
            <person name="Demura T."/>
            <person name="Yamaguchi S."/>
            <person name="Yoneyama K."/>
            <person name="Manabe R.I."/>
            <person name="Nelson D.C."/>
            <person name="Schulman A.H."/>
            <person name="Timko M.P."/>
            <person name="dePamphilis C.W."/>
            <person name="Choi D."/>
            <person name="Shirasu K."/>
        </authorList>
    </citation>
    <scope>NUCLEOTIDE SEQUENCE [LARGE SCALE GENOMIC DNA]</scope>
    <source>
        <strain evidence="3">cv. UVA1</strain>
    </source>
</reference>
<feature type="compositionally biased region" description="Basic and acidic residues" evidence="1">
    <location>
        <begin position="63"/>
        <end position="80"/>
    </location>
</feature>
<protein>
    <submittedName>
        <fullName evidence="2">Uncharacterized protein</fullName>
    </submittedName>
</protein>
<evidence type="ECO:0000256" key="1">
    <source>
        <dbReference type="SAM" id="MobiDB-lite"/>
    </source>
</evidence>
<comment type="caution">
    <text evidence="2">The sequence shown here is derived from an EMBL/GenBank/DDBJ whole genome shotgun (WGS) entry which is preliminary data.</text>
</comment>
<name>A0A5A7P8U9_STRAF</name>
<accession>A0A5A7P8U9</accession>
<evidence type="ECO:0000313" key="2">
    <source>
        <dbReference type="EMBL" id="GER29235.1"/>
    </source>
</evidence>
<proteinExistence type="predicted"/>
<gene>
    <name evidence="2" type="ORF">STAS_05089</name>
</gene>
<dbReference type="AlphaFoldDB" id="A0A5A7P8U9"/>
<evidence type="ECO:0000313" key="3">
    <source>
        <dbReference type="Proteomes" id="UP000325081"/>
    </source>
</evidence>
<organism evidence="2 3">
    <name type="scientific">Striga asiatica</name>
    <name type="common">Asiatic witchweed</name>
    <name type="synonym">Buchnera asiatica</name>
    <dbReference type="NCBI Taxonomy" id="4170"/>
    <lineage>
        <taxon>Eukaryota</taxon>
        <taxon>Viridiplantae</taxon>
        <taxon>Streptophyta</taxon>
        <taxon>Embryophyta</taxon>
        <taxon>Tracheophyta</taxon>
        <taxon>Spermatophyta</taxon>
        <taxon>Magnoliopsida</taxon>
        <taxon>eudicotyledons</taxon>
        <taxon>Gunneridae</taxon>
        <taxon>Pentapetalae</taxon>
        <taxon>asterids</taxon>
        <taxon>lamiids</taxon>
        <taxon>Lamiales</taxon>
        <taxon>Orobanchaceae</taxon>
        <taxon>Buchnereae</taxon>
        <taxon>Striga</taxon>
    </lineage>
</organism>
<keyword evidence="3" id="KW-1185">Reference proteome</keyword>
<dbReference type="EMBL" id="BKCP01003447">
    <property type="protein sequence ID" value="GER29235.1"/>
    <property type="molecule type" value="Genomic_DNA"/>
</dbReference>
<sequence>MKAKIQMNMKRQQTSLKYGKCGNVGHNARSCGKKILSYAKKDQSPLVKASRSILQIKRANAARQEKAAKATAKKAKEKERKAKKQKQGLSIDKQVKQGSTSTIEKGKEGPSMAPPAPFVEKTDWDDVGFVSQLTQDFCTPQLEMTKGPTPLEQLKMGLGDDSYFRGKQLEAITARDGTPKMFERIQNDLSLGSSSQKLK</sequence>
<feature type="region of interest" description="Disordered" evidence="1">
    <location>
        <begin position="61"/>
        <end position="120"/>
    </location>
</feature>